<evidence type="ECO:0000313" key="4">
    <source>
        <dbReference type="Proteomes" id="UP001216139"/>
    </source>
</evidence>
<dbReference type="Proteomes" id="UP001216139">
    <property type="component" value="Chromosome"/>
</dbReference>
<evidence type="ECO:0000313" key="3">
    <source>
        <dbReference type="EMBL" id="WCT11944.1"/>
    </source>
</evidence>
<keyword evidence="2" id="KW-0732">Signal</keyword>
<keyword evidence="4" id="KW-1185">Reference proteome</keyword>
<evidence type="ECO:0008006" key="5">
    <source>
        <dbReference type="Google" id="ProtNLM"/>
    </source>
</evidence>
<gene>
    <name evidence="3" type="ORF">PQO05_24740</name>
</gene>
<dbReference type="EMBL" id="CP117167">
    <property type="protein sequence ID" value="WCT11944.1"/>
    <property type="molecule type" value="Genomic_DNA"/>
</dbReference>
<feature type="compositionally biased region" description="Polar residues" evidence="1">
    <location>
        <begin position="52"/>
        <end position="68"/>
    </location>
</feature>
<dbReference type="PROSITE" id="PS51257">
    <property type="entry name" value="PROKAR_LIPOPROTEIN"/>
    <property type="match status" value="1"/>
</dbReference>
<feature type="compositionally biased region" description="Polar residues" evidence="1">
    <location>
        <begin position="23"/>
        <end position="38"/>
    </location>
</feature>
<proteinExistence type="predicted"/>
<dbReference type="RefSeq" id="WP_273630148.1">
    <property type="nucleotide sequence ID" value="NZ_CP117167.1"/>
</dbReference>
<name>A0ABY7T6Q1_9SPHI</name>
<evidence type="ECO:0000256" key="2">
    <source>
        <dbReference type="SAM" id="SignalP"/>
    </source>
</evidence>
<organism evidence="3 4">
    <name type="scientific">Mucilaginibacter jinjuensis</name>
    <dbReference type="NCBI Taxonomy" id="1176721"/>
    <lineage>
        <taxon>Bacteria</taxon>
        <taxon>Pseudomonadati</taxon>
        <taxon>Bacteroidota</taxon>
        <taxon>Sphingobacteriia</taxon>
        <taxon>Sphingobacteriales</taxon>
        <taxon>Sphingobacteriaceae</taxon>
        <taxon>Mucilaginibacter</taxon>
    </lineage>
</organism>
<feature type="region of interest" description="Disordered" evidence="1">
    <location>
        <begin position="23"/>
        <end position="78"/>
    </location>
</feature>
<evidence type="ECO:0000256" key="1">
    <source>
        <dbReference type="SAM" id="MobiDB-lite"/>
    </source>
</evidence>
<accession>A0ABY7T6Q1</accession>
<sequence>MSKIKYIALASVLTFSIAACNENRNSATLGNSTDTTNVEKGGSETSSHDTAKSSGTDSTVHGNANPTGQMGGDTTKRK</sequence>
<reference evidence="3 4" key="1">
    <citation type="submission" date="2023-02" db="EMBL/GenBank/DDBJ databases">
        <title>Genome sequence of Mucilaginibacter jinjuensis strain KACC 16571.</title>
        <authorList>
            <person name="Kim S."/>
            <person name="Heo J."/>
            <person name="Kwon S.-W."/>
        </authorList>
    </citation>
    <scope>NUCLEOTIDE SEQUENCE [LARGE SCALE GENOMIC DNA]</scope>
    <source>
        <strain evidence="3 4">KACC 16571</strain>
    </source>
</reference>
<protein>
    <recommendedName>
        <fullName evidence="5">Lipoprotein</fullName>
    </recommendedName>
</protein>
<feature type="chain" id="PRO_5046055037" description="Lipoprotein" evidence="2">
    <location>
        <begin position="22"/>
        <end position="78"/>
    </location>
</feature>
<feature type="signal peptide" evidence="2">
    <location>
        <begin position="1"/>
        <end position="21"/>
    </location>
</feature>